<accession>A0A9N9EMT9</accession>
<feature type="region of interest" description="Disordered" evidence="1">
    <location>
        <begin position="87"/>
        <end position="107"/>
    </location>
</feature>
<proteinExistence type="predicted"/>
<evidence type="ECO:0000313" key="3">
    <source>
        <dbReference type="Proteomes" id="UP000789405"/>
    </source>
</evidence>
<gene>
    <name evidence="2" type="ORF">DERYTH_LOCUS12075</name>
</gene>
<keyword evidence="3" id="KW-1185">Reference proteome</keyword>
<reference evidence="2" key="1">
    <citation type="submission" date="2021-06" db="EMBL/GenBank/DDBJ databases">
        <authorList>
            <person name="Kallberg Y."/>
            <person name="Tangrot J."/>
            <person name="Rosling A."/>
        </authorList>
    </citation>
    <scope>NUCLEOTIDE SEQUENCE</scope>
    <source>
        <strain evidence="2">MA453B</strain>
    </source>
</reference>
<feature type="compositionally biased region" description="Acidic residues" evidence="1">
    <location>
        <begin position="93"/>
        <end position="107"/>
    </location>
</feature>
<dbReference type="EMBL" id="CAJVPY010007764">
    <property type="protein sequence ID" value="CAG8685415.1"/>
    <property type="molecule type" value="Genomic_DNA"/>
</dbReference>
<sequence>MSINIVNTSIEKLLLNLTKKQPGTDDYKKCVKYVHSTFKFGKFGGTNQKDVLKKYEGPTINVKKPDKPRLKASDIFHDEPLIGPHWAIKTDYNEDDDDDDWDFDVQD</sequence>
<organism evidence="2 3">
    <name type="scientific">Dentiscutata erythropus</name>
    <dbReference type="NCBI Taxonomy" id="1348616"/>
    <lineage>
        <taxon>Eukaryota</taxon>
        <taxon>Fungi</taxon>
        <taxon>Fungi incertae sedis</taxon>
        <taxon>Mucoromycota</taxon>
        <taxon>Glomeromycotina</taxon>
        <taxon>Glomeromycetes</taxon>
        <taxon>Diversisporales</taxon>
        <taxon>Gigasporaceae</taxon>
        <taxon>Dentiscutata</taxon>
    </lineage>
</organism>
<protein>
    <submittedName>
        <fullName evidence="2">4782_t:CDS:1</fullName>
    </submittedName>
</protein>
<name>A0A9N9EMT9_9GLOM</name>
<evidence type="ECO:0000313" key="2">
    <source>
        <dbReference type="EMBL" id="CAG8685415.1"/>
    </source>
</evidence>
<comment type="caution">
    <text evidence="2">The sequence shown here is derived from an EMBL/GenBank/DDBJ whole genome shotgun (WGS) entry which is preliminary data.</text>
</comment>
<evidence type="ECO:0000256" key="1">
    <source>
        <dbReference type="SAM" id="MobiDB-lite"/>
    </source>
</evidence>
<dbReference type="OrthoDB" id="10447310at2759"/>
<dbReference type="Proteomes" id="UP000789405">
    <property type="component" value="Unassembled WGS sequence"/>
</dbReference>
<dbReference type="AlphaFoldDB" id="A0A9N9EMT9"/>